<organism evidence="1 2">
    <name type="scientific">Cinara cedri</name>
    <dbReference type="NCBI Taxonomy" id="506608"/>
    <lineage>
        <taxon>Eukaryota</taxon>
        <taxon>Metazoa</taxon>
        <taxon>Ecdysozoa</taxon>
        <taxon>Arthropoda</taxon>
        <taxon>Hexapoda</taxon>
        <taxon>Insecta</taxon>
        <taxon>Pterygota</taxon>
        <taxon>Neoptera</taxon>
        <taxon>Paraneoptera</taxon>
        <taxon>Hemiptera</taxon>
        <taxon>Sternorrhyncha</taxon>
        <taxon>Aphidomorpha</taxon>
        <taxon>Aphidoidea</taxon>
        <taxon>Aphididae</taxon>
        <taxon>Lachninae</taxon>
        <taxon>Cinara</taxon>
    </lineage>
</organism>
<gene>
    <name evidence="1" type="ORF">CINCED_3A018508</name>
</gene>
<keyword evidence="2" id="KW-1185">Reference proteome</keyword>
<protein>
    <recommendedName>
        <fullName evidence="3">BESS domain-containing protein</fullName>
    </recommendedName>
</protein>
<accession>A0A5E4N176</accession>
<evidence type="ECO:0008006" key="3">
    <source>
        <dbReference type="Google" id="ProtNLM"/>
    </source>
</evidence>
<evidence type="ECO:0000313" key="1">
    <source>
        <dbReference type="EMBL" id="VVC35404.1"/>
    </source>
</evidence>
<dbReference type="EMBL" id="CABPRJ010001426">
    <property type="protein sequence ID" value="VVC35404.1"/>
    <property type="molecule type" value="Genomic_DNA"/>
</dbReference>
<dbReference type="OrthoDB" id="6600052at2759"/>
<sequence length="229" mass="26393">MSIGGRPKHVVWSMGFNRIKDPIKDNKHNALCMICHKILKNTSKYLFIYICRTTITRANSMVSKNDLSNKLMLKWKKIKDHYTKSEKKKIKSGQAAISGRGYIYSQQLSLLQTTDATRDPQSSIDNNLLFDQEESVEQQELHNNTSQLDRSECSLLNEQNSTKKRKCDIESIIEFINTLIPTTLSNIPDRSFFESILPSISGFTEDQKIEFCCEVLNIIKRIRNPQTVQ</sequence>
<proteinExistence type="predicted"/>
<reference evidence="1 2" key="1">
    <citation type="submission" date="2019-08" db="EMBL/GenBank/DDBJ databases">
        <authorList>
            <person name="Alioto T."/>
            <person name="Alioto T."/>
            <person name="Gomez Garrido J."/>
        </authorList>
    </citation>
    <scope>NUCLEOTIDE SEQUENCE [LARGE SCALE GENOMIC DNA]</scope>
</reference>
<name>A0A5E4N176_9HEMI</name>
<dbReference type="Proteomes" id="UP000325440">
    <property type="component" value="Unassembled WGS sequence"/>
</dbReference>
<dbReference type="AlphaFoldDB" id="A0A5E4N176"/>
<evidence type="ECO:0000313" key="2">
    <source>
        <dbReference type="Proteomes" id="UP000325440"/>
    </source>
</evidence>